<dbReference type="InterPro" id="IPR010987">
    <property type="entry name" value="Glutathione-S-Trfase_C-like"/>
</dbReference>
<evidence type="ECO:0000256" key="1">
    <source>
        <dbReference type="ARBA" id="ARBA00007409"/>
    </source>
</evidence>
<dbReference type="InterPro" id="IPR036282">
    <property type="entry name" value="Glutathione-S-Trfase_C_sf"/>
</dbReference>
<evidence type="ECO:0000313" key="6">
    <source>
        <dbReference type="Proteomes" id="UP000016935"/>
    </source>
</evidence>
<keyword evidence="6" id="KW-1185">Reference proteome</keyword>
<organism evidence="5 6">
    <name type="scientific">Exserohilum turcicum (strain 28A)</name>
    <name type="common">Northern leaf blight fungus</name>
    <name type="synonym">Setosphaeria turcica</name>
    <dbReference type="NCBI Taxonomy" id="671987"/>
    <lineage>
        <taxon>Eukaryota</taxon>
        <taxon>Fungi</taxon>
        <taxon>Dikarya</taxon>
        <taxon>Ascomycota</taxon>
        <taxon>Pezizomycotina</taxon>
        <taxon>Dothideomycetes</taxon>
        <taxon>Pleosporomycetidae</taxon>
        <taxon>Pleosporales</taxon>
        <taxon>Pleosporineae</taxon>
        <taxon>Pleosporaceae</taxon>
        <taxon>Exserohilum</taxon>
    </lineage>
</organism>
<evidence type="ECO:0000256" key="2">
    <source>
        <dbReference type="SAM" id="Phobius"/>
    </source>
</evidence>
<dbReference type="Gene3D" id="1.20.1050.10">
    <property type="match status" value="1"/>
</dbReference>
<feature type="transmembrane region" description="Helical" evidence="2">
    <location>
        <begin position="159"/>
        <end position="179"/>
    </location>
</feature>
<evidence type="ECO:0000313" key="5">
    <source>
        <dbReference type="EMBL" id="EOA85732.1"/>
    </source>
</evidence>
<dbReference type="EMBL" id="KB908648">
    <property type="protein sequence ID" value="EOA85732.1"/>
    <property type="molecule type" value="Genomic_DNA"/>
</dbReference>
<proteinExistence type="inferred from homology"/>
<dbReference type="Proteomes" id="UP000016935">
    <property type="component" value="Unassembled WGS sequence"/>
</dbReference>
<feature type="transmembrane region" description="Helical" evidence="2">
    <location>
        <begin position="54"/>
        <end position="77"/>
    </location>
</feature>
<dbReference type="Pfam" id="PF13410">
    <property type="entry name" value="GST_C_2"/>
    <property type="match status" value="1"/>
</dbReference>
<evidence type="ECO:0000259" key="4">
    <source>
        <dbReference type="PROSITE" id="PS50405"/>
    </source>
</evidence>
<dbReference type="PROSITE" id="PS50405">
    <property type="entry name" value="GST_CTER"/>
    <property type="match status" value="1"/>
</dbReference>
<dbReference type="HOGENOM" id="CLU_011226_3_2_1"/>
<feature type="domain" description="GST N-terminal" evidence="3">
    <location>
        <begin position="2"/>
        <end position="83"/>
    </location>
</feature>
<sequence>MSFGTLYTRNPNPRSFAIIAVAKSLNVELDVVYLDRNNKKDQEKLQMLNPLNQVPFFIGSDGFVLTECVAILLYIASQDAESTLMGNSRKDYYSILKWLSLANSDLLPAIGGIILPLLGLPIAVRKNTRDCLAAVHANFKLLEAHLQDSNYLVGDEVTVADLFTAGTMVFGVIVLHAMLRDRYPRVWEWFHDVHVIPEFRDVVGELRFLNVPVPALEEDGETLKMLVDASPPAQSP</sequence>
<keyword evidence="2" id="KW-1133">Transmembrane helix</keyword>
<dbReference type="SFLD" id="SFLDG00358">
    <property type="entry name" value="Main_(cytGST)"/>
    <property type="match status" value="1"/>
</dbReference>
<dbReference type="STRING" id="671987.R0KBY2"/>
<dbReference type="SFLD" id="SFLDS00019">
    <property type="entry name" value="Glutathione_Transferase_(cytos"/>
    <property type="match status" value="1"/>
</dbReference>
<dbReference type="SUPFAM" id="SSF47616">
    <property type="entry name" value="GST C-terminal domain-like"/>
    <property type="match status" value="1"/>
</dbReference>
<dbReference type="PANTHER" id="PTHR43986">
    <property type="entry name" value="ELONGATION FACTOR 1-GAMMA"/>
    <property type="match status" value="1"/>
</dbReference>
<feature type="transmembrane region" description="Helical" evidence="2">
    <location>
        <begin position="98"/>
        <end position="118"/>
    </location>
</feature>
<reference evidence="5 6" key="2">
    <citation type="journal article" date="2013" name="PLoS Genet.">
        <title>Comparative genome structure, secondary metabolite, and effector coding capacity across Cochliobolus pathogens.</title>
        <authorList>
            <person name="Condon B.J."/>
            <person name="Leng Y."/>
            <person name="Wu D."/>
            <person name="Bushley K.E."/>
            <person name="Ohm R.A."/>
            <person name="Otillar R."/>
            <person name="Martin J."/>
            <person name="Schackwitz W."/>
            <person name="Grimwood J."/>
            <person name="MohdZainudin N."/>
            <person name="Xue C."/>
            <person name="Wang R."/>
            <person name="Manning V.A."/>
            <person name="Dhillon B."/>
            <person name="Tu Z.J."/>
            <person name="Steffenson B.J."/>
            <person name="Salamov A."/>
            <person name="Sun H."/>
            <person name="Lowry S."/>
            <person name="LaButti K."/>
            <person name="Han J."/>
            <person name="Copeland A."/>
            <person name="Lindquist E."/>
            <person name="Barry K."/>
            <person name="Schmutz J."/>
            <person name="Baker S.E."/>
            <person name="Ciuffetti L.M."/>
            <person name="Grigoriev I.V."/>
            <person name="Zhong S."/>
            <person name="Turgeon B.G."/>
        </authorList>
    </citation>
    <scope>NUCLEOTIDE SEQUENCE [LARGE SCALE GENOMIC DNA]</scope>
    <source>
        <strain evidence="6">28A</strain>
    </source>
</reference>
<dbReference type="Pfam" id="PF02798">
    <property type="entry name" value="GST_N"/>
    <property type="match status" value="1"/>
</dbReference>
<accession>R0KBY2</accession>
<dbReference type="InterPro" id="IPR036249">
    <property type="entry name" value="Thioredoxin-like_sf"/>
</dbReference>
<dbReference type="SUPFAM" id="SSF52833">
    <property type="entry name" value="Thioredoxin-like"/>
    <property type="match status" value="1"/>
</dbReference>
<keyword evidence="2" id="KW-0472">Membrane</keyword>
<dbReference type="InterPro" id="IPR040079">
    <property type="entry name" value="Glutathione_S-Trfase"/>
</dbReference>
<dbReference type="eggNOG" id="KOG0867">
    <property type="taxonomic scope" value="Eukaryota"/>
</dbReference>
<dbReference type="AlphaFoldDB" id="R0KBY2"/>
<dbReference type="InterPro" id="IPR004045">
    <property type="entry name" value="Glutathione_S-Trfase_N"/>
</dbReference>
<evidence type="ECO:0000259" key="3">
    <source>
        <dbReference type="PROSITE" id="PS50404"/>
    </source>
</evidence>
<dbReference type="FunFam" id="3.40.30.10:FF:000142">
    <property type="entry name" value="Elongation factor 1 gamma"/>
    <property type="match status" value="1"/>
</dbReference>
<dbReference type="PANTHER" id="PTHR43986:SF1">
    <property type="entry name" value="ELONGATION FACTOR 1-GAMMA"/>
    <property type="match status" value="1"/>
</dbReference>
<dbReference type="Gene3D" id="3.40.30.10">
    <property type="entry name" value="Glutaredoxin"/>
    <property type="match status" value="1"/>
</dbReference>
<dbReference type="GO" id="GO:0005634">
    <property type="term" value="C:nucleus"/>
    <property type="evidence" value="ECO:0007669"/>
    <property type="project" value="TreeGrafter"/>
</dbReference>
<dbReference type="InterPro" id="IPR050802">
    <property type="entry name" value="EF-GSTs"/>
</dbReference>
<reference evidence="5 6" key="1">
    <citation type="journal article" date="2012" name="PLoS Pathog.">
        <title>Diverse lifestyles and strategies of plant pathogenesis encoded in the genomes of eighteen Dothideomycetes fungi.</title>
        <authorList>
            <person name="Ohm R.A."/>
            <person name="Feau N."/>
            <person name="Henrissat B."/>
            <person name="Schoch C.L."/>
            <person name="Horwitz B.A."/>
            <person name="Barry K.W."/>
            <person name="Condon B.J."/>
            <person name="Copeland A.C."/>
            <person name="Dhillon B."/>
            <person name="Glaser F."/>
            <person name="Hesse C.N."/>
            <person name="Kosti I."/>
            <person name="LaButti K."/>
            <person name="Lindquist E.A."/>
            <person name="Lucas S."/>
            <person name="Salamov A.A."/>
            <person name="Bradshaw R.E."/>
            <person name="Ciuffetti L."/>
            <person name="Hamelin R.C."/>
            <person name="Kema G.H.J."/>
            <person name="Lawrence C."/>
            <person name="Scott J.A."/>
            <person name="Spatafora J.W."/>
            <person name="Turgeon B.G."/>
            <person name="de Wit P.J.G.M."/>
            <person name="Zhong S."/>
            <person name="Goodwin S.B."/>
            <person name="Grigoriev I.V."/>
        </authorList>
    </citation>
    <scope>NUCLEOTIDE SEQUENCE [LARGE SCALE GENOMIC DNA]</scope>
    <source>
        <strain evidence="6">28A</strain>
    </source>
</reference>
<dbReference type="RefSeq" id="XP_008026639.1">
    <property type="nucleotide sequence ID" value="XM_008028448.1"/>
</dbReference>
<dbReference type="PROSITE" id="PS50404">
    <property type="entry name" value="GST_NTER"/>
    <property type="match status" value="1"/>
</dbReference>
<feature type="domain" description="GST C-terminal" evidence="4">
    <location>
        <begin position="88"/>
        <end position="213"/>
    </location>
</feature>
<dbReference type="GeneID" id="19404583"/>
<evidence type="ECO:0008006" key="7">
    <source>
        <dbReference type="Google" id="ProtNLM"/>
    </source>
</evidence>
<gene>
    <name evidence="5" type="ORF">SETTUDRAFT_40135</name>
</gene>
<keyword evidence="2" id="KW-0812">Transmembrane</keyword>
<dbReference type="OrthoDB" id="249703at2759"/>
<name>R0KBY2_EXST2</name>
<dbReference type="CDD" id="cd03044">
    <property type="entry name" value="GST_N_EF1Bgamma"/>
    <property type="match status" value="1"/>
</dbReference>
<protein>
    <recommendedName>
        <fullName evidence="7">Glutathione S-transferase</fullName>
    </recommendedName>
</protein>
<comment type="similarity">
    <text evidence="1">Belongs to the GST superfamily.</text>
</comment>
<dbReference type="GO" id="GO:0005737">
    <property type="term" value="C:cytoplasm"/>
    <property type="evidence" value="ECO:0007669"/>
    <property type="project" value="TreeGrafter"/>
</dbReference>